<organism evidence="3 4">
    <name type="scientific">Helicobacter fennelliae</name>
    <dbReference type="NCBI Taxonomy" id="215"/>
    <lineage>
        <taxon>Bacteria</taxon>
        <taxon>Pseudomonadati</taxon>
        <taxon>Campylobacterota</taxon>
        <taxon>Epsilonproteobacteria</taxon>
        <taxon>Campylobacterales</taxon>
        <taxon>Helicobacteraceae</taxon>
        <taxon>Helicobacter</taxon>
    </lineage>
</organism>
<dbReference type="UniPathway" id="UPA00084">
    <property type="reaction ID" value="UER00504"/>
</dbReference>
<sequence length="158" mass="17340">MRILFLSVLYSGKCPKAPGTIGSLVSVFLGLPLLYYSVHTLFLLACLLGVIAIREIDIFEKSSQTHDEKWIVIDELVGVWIAMAIAGLSIIGVIGAFVFFRIFDIWKPSVIGRIDRQVKGGLGVVLDDVLAGFLGGIATLLLLKIFAYFDLSPNLWIL</sequence>
<dbReference type="CDD" id="cd06971">
    <property type="entry name" value="PgpA"/>
    <property type="match status" value="1"/>
</dbReference>
<name>A0A2X3AY52_9HELI</name>
<keyword evidence="1" id="KW-0812">Transmembrane</keyword>
<dbReference type="Pfam" id="PF04608">
    <property type="entry name" value="PgpA"/>
    <property type="match status" value="1"/>
</dbReference>
<dbReference type="Gene3D" id="1.10.3760.10">
    <property type="entry name" value="PgpA-like"/>
    <property type="match status" value="1"/>
</dbReference>
<proteinExistence type="predicted"/>
<dbReference type="RefSeq" id="WP_023946849.1">
    <property type="nucleotide sequence ID" value="NZ_UAWL01000006.1"/>
</dbReference>
<protein>
    <submittedName>
        <fullName evidence="3">Phosphatidylglycerophosphatase A</fullName>
        <ecNumber evidence="3">3.1.3.27</ecNumber>
    </submittedName>
</protein>
<accession>A0A2X3AY52</accession>
<dbReference type="EMBL" id="UAWL01000006">
    <property type="protein sequence ID" value="SQB97768.1"/>
    <property type="molecule type" value="Genomic_DNA"/>
</dbReference>
<evidence type="ECO:0000256" key="1">
    <source>
        <dbReference type="SAM" id="Phobius"/>
    </source>
</evidence>
<dbReference type="SUPFAM" id="SSF101307">
    <property type="entry name" value="YutG-like"/>
    <property type="match status" value="1"/>
</dbReference>
<dbReference type="PANTHER" id="PTHR36305">
    <property type="entry name" value="PHOSPHATIDYLGLYCEROPHOSPHATASE A"/>
    <property type="match status" value="1"/>
</dbReference>
<dbReference type="PANTHER" id="PTHR36305:SF1">
    <property type="entry name" value="PHOSPHATIDYLGLYCEROPHOSPHATASE A"/>
    <property type="match status" value="1"/>
</dbReference>
<dbReference type="GO" id="GO:0006655">
    <property type="term" value="P:phosphatidylglycerol biosynthetic process"/>
    <property type="evidence" value="ECO:0007669"/>
    <property type="project" value="UniProtKB-UniPathway"/>
</dbReference>
<keyword evidence="1" id="KW-0472">Membrane</keyword>
<dbReference type="EC" id="3.1.3.27" evidence="3"/>
<feature type="domain" description="YutG/PgpA" evidence="2">
    <location>
        <begin position="5"/>
        <end position="142"/>
    </location>
</feature>
<dbReference type="AlphaFoldDB" id="A0A2X3AY52"/>
<dbReference type="GO" id="GO:0008962">
    <property type="term" value="F:phosphatidylglycerophosphatase activity"/>
    <property type="evidence" value="ECO:0007669"/>
    <property type="project" value="UniProtKB-EC"/>
</dbReference>
<dbReference type="InterPro" id="IPR007686">
    <property type="entry name" value="YutG/PgpA"/>
</dbReference>
<gene>
    <name evidence="3" type="primary">pgpA</name>
    <name evidence="3" type="ORF">NCTC13102_00347</name>
</gene>
<evidence type="ECO:0000259" key="2">
    <source>
        <dbReference type="Pfam" id="PF04608"/>
    </source>
</evidence>
<keyword evidence="1" id="KW-1133">Transmembrane helix</keyword>
<evidence type="ECO:0000313" key="4">
    <source>
        <dbReference type="Proteomes" id="UP000250166"/>
    </source>
</evidence>
<dbReference type="Proteomes" id="UP000250166">
    <property type="component" value="Unassembled WGS sequence"/>
</dbReference>
<feature type="transmembrane region" description="Helical" evidence="1">
    <location>
        <begin position="77"/>
        <end position="100"/>
    </location>
</feature>
<feature type="transmembrane region" description="Helical" evidence="1">
    <location>
        <begin position="129"/>
        <end position="149"/>
    </location>
</feature>
<reference evidence="3 4" key="1">
    <citation type="submission" date="2018-06" db="EMBL/GenBank/DDBJ databases">
        <authorList>
            <consortium name="Pathogen Informatics"/>
            <person name="Doyle S."/>
        </authorList>
    </citation>
    <scope>NUCLEOTIDE SEQUENCE [LARGE SCALE GENOMIC DNA]</scope>
    <source>
        <strain evidence="3 4">NCTC13102</strain>
    </source>
</reference>
<keyword evidence="3" id="KW-0378">Hydrolase</keyword>
<dbReference type="InterPro" id="IPR026037">
    <property type="entry name" value="PgpA"/>
</dbReference>
<dbReference type="InterPro" id="IPR036681">
    <property type="entry name" value="PgpA-like_sf"/>
</dbReference>
<evidence type="ECO:0000313" key="3">
    <source>
        <dbReference type="EMBL" id="SQB97768.1"/>
    </source>
</evidence>
<dbReference type="PIRSF" id="PIRSF006162">
    <property type="entry name" value="PgpA"/>
    <property type="match status" value="1"/>
</dbReference>